<protein>
    <submittedName>
        <fullName evidence="2">Uncharacterized protein</fullName>
    </submittedName>
</protein>
<keyword evidence="1" id="KW-0472">Membrane</keyword>
<evidence type="ECO:0000256" key="1">
    <source>
        <dbReference type="SAM" id="Phobius"/>
    </source>
</evidence>
<sequence>MQAIGSVQDLVMNVIDGVLNAVGLVGVSAGAVVTIAMLLIWGYRLQRLADIGQKILGSVVRHAVVSAVVLVGVFAAALHLGIIPGVNIDAAIQVAQEAVSHVQGLVGGAA</sequence>
<reference evidence="2 3" key="1">
    <citation type="submission" date="2018-12" db="EMBL/GenBank/DDBJ databases">
        <title>Genome analysis provides insights into bioremediation potentialities of Halogeometricum borinquense strain N11.</title>
        <authorList>
            <person name="Najjari A."/>
            <person name="Youssef N."/>
            <person name="Fhoula I."/>
            <person name="Ben Dhia O."/>
            <person name="Mahjoubi M."/>
            <person name="Ouzari H.I."/>
            <person name="Cherif A."/>
        </authorList>
    </citation>
    <scope>NUCLEOTIDE SEQUENCE [LARGE SCALE GENOMIC DNA]</scope>
    <source>
        <strain evidence="2 3">N11</strain>
    </source>
</reference>
<accession>A0A482SXP8</accession>
<evidence type="ECO:0000313" key="3">
    <source>
        <dbReference type="Proteomes" id="UP000294028"/>
    </source>
</evidence>
<proteinExistence type="predicted"/>
<organism evidence="2 3">
    <name type="scientific">Halogeometricum borinquense</name>
    <dbReference type="NCBI Taxonomy" id="60847"/>
    <lineage>
        <taxon>Archaea</taxon>
        <taxon>Methanobacteriati</taxon>
        <taxon>Methanobacteriota</taxon>
        <taxon>Stenosarchaea group</taxon>
        <taxon>Halobacteria</taxon>
        <taxon>Halobacteriales</taxon>
        <taxon>Haloferacaceae</taxon>
        <taxon>Halogeometricum</taxon>
    </lineage>
</organism>
<keyword evidence="1" id="KW-0812">Transmembrane</keyword>
<comment type="caution">
    <text evidence="2">The sequence shown here is derived from an EMBL/GenBank/DDBJ whole genome shotgun (WGS) entry which is preliminary data.</text>
</comment>
<keyword evidence="1" id="KW-1133">Transmembrane helix</keyword>
<name>A0A482SXP8_9EURY</name>
<feature type="transmembrane region" description="Helical" evidence="1">
    <location>
        <begin position="63"/>
        <end position="83"/>
    </location>
</feature>
<dbReference type="AlphaFoldDB" id="A0A482SXP8"/>
<dbReference type="EMBL" id="RZHH01000003">
    <property type="protein sequence ID" value="RYJ08288.1"/>
    <property type="molecule type" value="Genomic_DNA"/>
</dbReference>
<gene>
    <name evidence="2" type="ORF">ELS19_17180</name>
</gene>
<feature type="transmembrane region" description="Helical" evidence="1">
    <location>
        <begin position="18"/>
        <end position="42"/>
    </location>
</feature>
<dbReference type="Proteomes" id="UP000294028">
    <property type="component" value="Unassembled WGS sequence"/>
</dbReference>
<dbReference type="RefSeq" id="WP_129786144.1">
    <property type="nucleotide sequence ID" value="NZ_RZHH01000003.1"/>
</dbReference>
<evidence type="ECO:0000313" key="2">
    <source>
        <dbReference type="EMBL" id="RYJ08288.1"/>
    </source>
</evidence>